<dbReference type="Proteomes" id="UP001596106">
    <property type="component" value="Unassembled WGS sequence"/>
</dbReference>
<dbReference type="InterPro" id="IPR050261">
    <property type="entry name" value="FrsA_esterase"/>
</dbReference>
<dbReference type="Gene3D" id="3.40.50.1820">
    <property type="entry name" value="alpha/beta hydrolase"/>
    <property type="match status" value="1"/>
</dbReference>
<evidence type="ECO:0000313" key="2">
    <source>
        <dbReference type="Proteomes" id="UP001596106"/>
    </source>
</evidence>
<protein>
    <recommendedName>
        <fullName evidence="3">Peptidase S9 prolyl oligopeptidase catalytic domain-containing protein</fullName>
    </recommendedName>
</protein>
<dbReference type="PROSITE" id="PS51318">
    <property type="entry name" value="TAT"/>
    <property type="match status" value="1"/>
</dbReference>
<evidence type="ECO:0008006" key="3">
    <source>
        <dbReference type="Google" id="ProtNLM"/>
    </source>
</evidence>
<dbReference type="SUPFAM" id="SSF53474">
    <property type="entry name" value="alpha/beta-Hydrolases"/>
    <property type="match status" value="1"/>
</dbReference>
<dbReference type="RefSeq" id="WP_379844386.1">
    <property type="nucleotide sequence ID" value="NZ_JBHSMA010000002.1"/>
</dbReference>
<dbReference type="PANTHER" id="PTHR22946:SF8">
    <property type="entry name" value="ACETYL XYLAN ESTERASE DOMAIN-CONTAINING PROTEIN"/>
    <property type="match status" value="1"/>
</dbReference>
<dbReference type="InterPro" id="IPR006311">
    <property type="entry name" value="TAT_signal"/>
</dbReference>
<organism evidence="1 2">
    <name type="scientific">Larkinella bovis</name>
    <dbReference type="NCBI Taxonomy" id="683041"/>
    <lineage>
        <taxon>Bacteria</taxon>
        <taxon>Pseudomonadati</taxon>
        <taxon>Bacteroidota</taxon>
        <taxon>Cytophagia</taxon>
        <taxon>Cytophagales</taxon>
        <taxon>Spirosomataceae</taxon>
        <taxon>Larkinella</taxon>
    </lineage>
</organism>
<dbReference type="PANTHER" id="PTHR22946">
    <property type="entry name" value="DIENELACTONE HYDROLASE DOMAIN-CONTAINING PROTEIN-RELATED"/>
    <property type="match status" value="1"/>
</dbReference>
<gene>
    <name evidence="1" type="ORF">ACFPMF_10925</name>
</gene>
<keyword evidence="2" id="KW-1185">Reference proteome</keyword>
<comment type="caution">
    <text evidence="1">The sequence shown here is derived from an EMBL/GenBank/DDBJ whole genome shotgun (WGS) entry which is preliminary data.</text>
</comment>
<proteinExistence type="predicted"/>
<dbReference type="InterPro" id="IPR029058">
    <property type="entry name" value="AB_hydrolase_fold"/>
</dbReference>
<evidence type="ECO:0000313" key="1">
    <source>
        <dbReference type="EMBL" id="MFC5409823.1"/>
    </source>
</evidence>
<dbReference type="EMBL" id="JBHSMA010000002">
    <property type="protein sequence ID" value="MFC5409823.1"/>
    <property type="molecule type" value="Genomic_DNA"/>
</dbReference>
<sequence length="430" mass="48260">MKANPSRRTFIKSSLLTGTVPFLAPGFGLGAESETPTLPGPLVDETKSIIGSYGPWAMSARPQGLLSFRNDRWKPGQLNRWKKEALQKTQELVAAPPLPDMPSVKTDRTYEYDGLLIEELTWQLPYGNPTKAVVLKPRGATGPLPAILALHDHGGKKYFGYRKIVKTGDDQHPLLTDHQRDYYEGRAWANEMARKGYVVMVHDTFAFGSRRVLYQEAEGLPNGVLTTTNKTDEDPENPERIGVYNQWSSEHEHVMSKSLFCAGTTWPGVVLIEDQVALSILCARQDVDARRVGCGGLSGGGLRTVYLAGLDPRIQCCVCVGFMTTWKNLALHKSYTHTWMTYTPLLPNYLDFPEILGLRVPLPTMVQSNREDRLFTLPEMQAADQTLQEVFAKAGAMERYAGRFYDGDHKFDHAMQTDAFAWFDQWLKKA</sequence>
<name>A0ABW0IAV0_9BACT</name>
<reference evidence="2" key="1">
    <citation type="journal article" date="2019" name="Int. J. Syst. Evol. Microbiol.">
        <title>The Global Catalogue of Microorganisms (GCM) 10K type strain sequencing project: providing services to taxonomists for standard genome sequencing and annotation.</title>
        <authorList>
            <consortium name="The Broad Institute Genomics Platform"/>
            <consortium name="The Broad Institute Genome Sequencing Center for Infectious Disease"/>
            <person name="Wu L."/>
            <person name="Ma J."/>
        </authorList>
    </citation>
    <scope>NUCLEOTIDE SEQUENCE [LARGE SCALE GENOMIC DNA]</scope>
    <source>
        <strain evidence="2">CCUG 55250</strain>
    </source>
</reference>
<accession>A0ABW0IAV0</accession>